<gene>
    <name evidence="1" type="ORF">FRC54_04170</name>
</gene>
<dbReference type="EMBL" id="VOGC01000003">
    <property type="protein sequence ID" value="MQN01134.1"/>
    <property type="molecule type" value="Genomic_DNA"/>
</dbReference>
<dbReference type="AlphaFoldDB" id="A0A6N7IXS0"/>
<dbReference type="Proteomes" id="UP000460257">
    <property type="component" value="Unassembled WGS sequence"/>
</dbReference>
<sequence length="64" mass="7321">MKTVTLICQGCGRPFSMAQVEYDRILSESMQAPRFCSTQCAFHGWDPQAVWFGRYRRSQGGQKS</sequence>
<reference evidence="1" key="1">
    <citation type="journal article" date="2020" name="Appl. Environ. Microbiol.">
        <title>Medium-Chain Fatty Acid Synthesis by 'Candidatus Weimeria bifida' gen. nov., sp. nov., and 'Candidatus Pseudoramibacter fermentans' sp. nov.</title>
        <authorList>
            <person name="Scarborough M.J."/>
            <person name="Myers K.S."/>
            <person name="Donohue T.J."/>
            <person name="Noguera D.R."/>
        </authorList>
    </citation>
    <scope>NUCLEOTIDE SEQUENCE</scope>
    <source>
        <strain evidence="1">LCO1.1</strain>
    </source>
</reference>
<keyword evidence="2" id="KW-1185">Reference proteome</keyword>
<name>A0A6N7IXS0_9FIRM</name>
<evidence type="ECO:0000313" key="1">
    <source>
        <dbReference type="EMBL" id="MQN01134.1"/>
    </source>
</evidence>
<accession>A0A6N7IXS0</accession>
<comment type="caution">
    <text evidence="1">The sequence shown here is derived from an EMBL/GenBank/DDBJ whole genome shotgun (WGS) entry which is preliminary data.</text>
</comment>
<evidence type="ECO:0000313" key="2">
    <source>
        <dbReference type="Proteomes" id="UP000460257"/>
    </source>
</evidence>
<organism evidence="1 2">
    <name type="scientific">Candidatus Weimeria bifida</name>
    <dbReference type="NCBI Taxonomy" id="2599074"/>
    <lineage>
        <taxon>Bacteria</taxon>
        <taxon>Bacillati</taxon>
        <taxon>Bacillota</taxon>
        <taxon>Clostridia</taxon>
        <taxon>Lachnospirales</taxon>
        <taxon>Lachnospiraceae</taxon>
        <taxon>Candidatus Weimeria</taxon>
    </lineage>
</organism>
<protein>
    <submittedName>
        <fullName evidence="1">Uncharacterized protein</fullName>
    </submittedName>
</protein>
<proteinExistence type="predicted"/>